<dbReference type="EMBL" id="JAHRIO010054173">
    <property type="protein sequence ID" value="MEQ2176548.1"/>
    <property type="molecule type" value="Genomic_DNA"/>
</dbReference>
<proteinExistence type="predicted"/>
<evidence type="ECO:0000313" key="1">
    <source>
        <dbReference type="EMBL" id="MEQ2176548.1"/>
    </source>
</evidence>
<dbReference type="Proteomes" id="UP001476798">
    <property type="component" value="Unassembled WGS sequence"/>
</dbReference>
<protein>
    <submittedName>
        <fullName evidence="1">Uncharacterized protein</fullName>
    </submittedName>
</protein>
<organism evidence="1 2">
    <name type="scientific">Goodea atripinnis</name>
    <dbReference type="NCBI Taxonomy" id="208336"/>
    <lineage>
        <taxon>Eukaryota</taxon>
        <taxon>Metazoa</taxon>
        <taxon>Chordata</taxon>
        <taxon>Craniata</taxon>
        <taxon>Vertebrata</taxon>
        <taxon>Euteleostomi</taxon>
        <taxon>Actinopterygii</taxon>
        <taxon>Neopterygii</taxon>
        <taxon>Teleostei</taxon>
        <taxon>Neoteleostei</taxon>
        <taxon>Acanthomorphata</taxon>
        <taxon>Ovalentaria</taxon>
        <taxon>Atherinomorphae</taxon>
        <taxon>Cyprinodontiformes</taxon>
        <taxon>Goodeidae</taxon>
        <taxon>Goodea</taxon>
    </lineage>
</organism>
<evidence type="ECO:0000313" key="2">
    <source>
        <dbReference type="Proteomes" id="UP001476798"/>
    </source>
</evidence>
<sequence>MYSILNIDVRLFRVHRHPHIIITSWFLTSQDIDNSDNYSRVLSQWESTTHTDTKGAIIHVMRHYNTSQRSSTFWGILVGRTIIRTNQVIDGIKSTSGFNMAKPLCAAQISLSFRAKLEDQ</sequence>
<keyword evidence="2" id="KW-1185">Reference proteome</keyword>
<name>A0ABV0P1F5_9TELE</name>
<reference evidence="1 2" key="1">
    <citation type="submission" date="2021-06" db="EMBL/GenBank/DDBJ databases">
        <authorList>
            <person name="Palmer J.M."/>
        </authorList>
    </citation>
    <scope>NUCLEOTIDE SEQUENCE [LARGE SCALE GENOMIC DNA]</scope>
    <source>
        <strain evidence="1 2">GA_2019</strain>
        <tissue evidence="1">Muscle</tissue>
    </source>
</reference>
<gene>
    <name evidence="1" type="ORF">GOODEAATRI_029078</name>
</gene>
<comment type="caution">
    <text evidence="1">The sequence shown here is derived from an EMBL/GenBank/DDBJ whole genome shotgun (WGS) entry which is preliminary data.</text>
</comment>
<accession>A0ABV0P1F5</accession>